<keyword evidence="1" id="KW-0059">Arsenical resistance</keyword>
<feature type="domain" description="Phosphotyrosine protein phosphatase I" evidence="2">
    <location>
        <begin position="7"/>
        <end position="142"/>
    </location>
</feature>
<dbReference type="Pfam" id="PF01451">
    <property type="entry name" value="LMWPc"/>
    <property type="match status" value="1"/>
</dbReference>
<gene>
    <name evidence="3" type="ORF">Q8A70_08795</name>
</gene>
<organism evidence="3 4">
    <name type="scientific">Dongia sedimenti</name>
    <dbReference type="NCBI Taxonomy" id="3064282"/>
    <lineage>
        <taxon>Bacteria</taxon>
        <taxon>Pseudomonadati</taxon>
        <taxon>Pseudomonadota</taxon>
        <taxon>Alphaproteobacteria</taxon>
        <taxon>Rhodospirillales</taxon>
        <taxon>Dongiaceae</taxon>
        <taxon>Dongia</taxon>
    </lineage>
</organism>
<dbReference type="SMART" id="SM00226">
    <property type="entry name" value="LMWPc"/>
    <property type="match status" value="1"/>
</dbReference>
<accession>A0ABU0YJ71</accession>
<protein>
    <submittedName>
        <fullName evidence="3">Arsenate reductase ArsC</fullName>
        <ecNumber evidence="3">1.20.4.4</ecNumber>
    </submittedName>
</protein>
<dbReference type="InterPro" id="IPR036196">
    <property type="entry name" value="Ptyr_pPase_sf"/>
</dbReference>
<comment type="caution">
    <text evidence="3">The sequence shown here is derived from an EMBL/GenBank/DDBJ whole genome shotgun (WGS) entry which is preliminary data.</text>
</comment>
<keyword evidence="3" id="KW-0560">Oxidoreductase</keyword>
<proteinExistence type="predicted"/>
<name>A0ABU0YJ71_9PROT</name>
<evidence type="ECO:0000256" key="1">
    <source>
        <dbReference type="ARBA" id="ARBA00022849"/>
    </source>
</evidence>
<dbReference type="EMBL" id="JAUYVI010000003">
    <property type="protein sequence ID" value="MDQ7247762.1"/>
    <property type="molecule type" value="Genomic_DNA"/>
</dbReference>
<dbReference type="PANTHER" id="PTHR43428">
    <property type="entry name" value="ARSENATE REDUCTASE"/>
    <property type="match status" value="1"/>
</dbReference>
<dbReference type="GO" id="GO:0030612">
    <property type="term" value="F:arsenate reductase (thioredoxin) activity"/>
    <property type="evidence" value="ECO:0007669"/>
    <property type="project" value="UniProtKB-EC"/>
</dbReference>
<dbReference type="SUPFAM" id="SSF52788">
    <property type="entry name" value="Phosphotyrosine protein phosphatases I"/>
    <property type="match status" value="1"/>
</dbReference>
<reference evidence="4" key="1">
    <citation type="submission" date="2023-08" db="EMBL/GenBank/DDBJ databases">
        <title>Rhodospirillaceae gen. nov., a novel taxon isolated from the Yangtze River Yuezi River estuary sludge.</title>
        <authorList>
            <person name="Ruan L."/>
        </authorList>
    </citation>
    <scope>NUCLEOTIDE SEQUENCE [LARGE SCALE GENOMIC DNA]</scope>
    <source>
        <strain evidence="4">R-7</strain>
    </source>
</reference>
<dbReference type="RefSeq" id="WP_379955198.1">
    <property type="nucleotide sequence ID" value="NZ_JAUYVI010000003.1"/>
</dbReference>
<evidence type="ECO:0000259" key="2">
    <source>
        <dbReference type="SMART" id="SM00226"/>
    </source>
</evidence>
<evidence type="ECO:0000313" key="3">
    <source>
        <dbReference type="EMBL" id="MDQ7247762.1"/>
    </source>
</evidence>
<evidence type="ECO:0000313" key="4">
    <source>
        <dbReference type="Proteomes" id="UP001230156"/>
    </source>
</evidence>
<dbReference type="PANTHER" id="PTHR43428:SF1">
    <property type="entry name" value="ARSENATE REDUCTASE"/>
    <property type="match status" value="1"/>
</dbReference>
<keyword evidence="4" id="KW-1185">Reference proteome</keyword>
<dbReference type="InterPro" id="IPR023485">
    <property type="entry name" value="Ptyr_pPase"/>
</dbReference>
<sequence length="148" mass="16640">MANGLPGAVLFCCTQNAIRSPMAERMLKQILGRQIYVDSVGVRAGELDPFAVAVMDEIGIDMSKHKSKTFDTLEDTSFDLIISLSPEAQHKAVDMTRTMACDVEFWNTFDPSIVEGSREQRLDAYREVRDGLMERIRERFPILGAPKI</sequence>
<dbReference type="Proteomes" id="UP001230156">
    <property type="component" value="Unassembled WGS sequence"/>
</dbReference>
<dbReference type="EC" id="1.20.4.4" evidence="3"/>
<dbReference type="CDD" id="cd16345">
    <property type="entry name" value="LMWP_ArsC"/>
    <property type="match status" value="1"/>
</dbReference>
<dbReference type="Gene3D" id="3.40.50.2300">
    <property type="match status" value="1"/>
</dbReference>